<dbReference type="EMBL" id="JACHIR010000001">
    <property type="protein sequence ID" value="MBB5896567.1"/>
    <property type="molecule type" value="Genomic_DNA"/>
</dbReference>
<sequence>MAPAVIAAALRAAWGTALLAVPDRVLRVAGCPPTSSARWVLRALGVRQVVQAVACRRARDADVALAIGAVVDAAHATSCLAIACLSPVWRRAAVIDLAIAAALAANAVAAIRRR</sequence>
<evidence type="ECO:0000313" key="1">
    <source>
        <dbReference type="EMBL" id="MBB5896567.1"/>
    </source>
</evidence>
<reference evidence="1 2" key="1">
    <citation type="submission" date="2020-08" db="EMBL/GenBank/DDBJ databases">
        <title>Sequencing the genomes of 1000 actinobacteria strains.</title>
        <authorList>
            <person name="Klenk H.-P."/>
        </authorList>
    </citation>
    <scope>NUCLEOTIDE SEQUENCE [LARGE SCALE GENOMIC DNA]</scope>
    <source>
        <strain evidence="1 2">DSM 43851</strain>
    </source>
</reference>
<proteinExistence type="predicted"/>
<comment type="caution">
    <text evidence="1">The sequence shown here is derived from an EMBL/GenBank/DDBJ whole genome shotgun (WGS) entry which is preliminary data.</text>
</comment>
<keyword evidence="2" id="KW-1185">Reference proteome</keyword>
<dbReference type="RefSeq" id="WP_184868201.1">
    <property type="nucleotide sequence ID" value="NZ_BAAAWY010000016.1"/>
</dbReference>
<dbReference type="Proteomes" id="UP000585638">
    <property type="component" value="Unassembled WGS sequence"/>
</dbReference>
<gene>
    <name evidence="1" type="ORF">BJ998_007763</name>
</gene>
<accession>A0A7W9KPY8</accession>
<organism evidence="1 2">
    <name type="scientific">Kutzneria kofuensis</name>
    <dbReference type="NCBI Taxonomy" id="103725"/>
    <lineage>
        <taxon>Bacteria</taxon>
        <taxon>Bacillati</taxon>
        <taxon>Actinomycetota</taxon>
        <taxon>Actinomycetes</taxon>
        <taxon>Pseudonocardiales</taxon>
        <taxon>Pseudonocardiaceae</taxon>
        <taxon>Kutzneria</taxon>
    </lineage>
</organism>
<dbReference type="AlphaFoldDB" id="A0A7W9KPY8"/>
<name>A0A7W9KPY8_9PSEU</name>
<protein>
    <submittedName>
        <fullName evidence="1">Uncharacterized protein</fullName>
    </submittedName>
</protein>
<evidence type="ECO:0000313" key="2">
    <source>
        <dbReference type="Proteomes" id="UP000585638"/>
    </source>
</evidence>